<feature type="transmembrane region" description="Helical" evidence="6">
    <location>
        <begin position="295"/>
        <end position="314"/>
    </location>
</feature>
<organism evidence="8 9">
    <name type="scientific">Sporothrix stenoceras</name>
    <dbReference type="NCBI Taxonomy" id="5173"/>
    <lineage>
        <taxon>Eukaryota</taxon>
        <taxon>Fungi</taxon>
        <taxon>Dikarya</taxon>
        <taxon>Ascomycota</taxon>
        <taxon>Pezizomycotina</taxon>
        <taxon>Sordariomycetes</taxon>
        <taxon>Sordariomycetidae</taxon>
        <taxon>Ophiostomatales</taxon>
        <taxon>Ophiostomataceae</taxon>
        <taxon>Sporothrix</taxon>
    </lineage>
</organism>
<proteinExistence type="predicted"/>
<feature type="transmembrane region" description="Helical" evidence="6">
    <location>
        <begin position="543"/>
        <end position="562"/>
    </location>
</feature>
<evidence type="ECO:0000256" key="4">
    <source>
        <dbReference type="ARBA" id="ARBA00023136"/>
    </source>
</evidence>
<protein>
    <recommendedName>
        <fullName evidence="7">Major facilitator superfamily (MFS) profile domain-containing protein</fullName>
    </recommendedName>
</protein>
<feature type="region of interest" description="Disordered" evidence="5">
    <location>
        <begin position="1"/>
        <end position="24"/>
    </location>
</feature>
<keyword evidence="4 6" id="KW-0472">Membrane</keyword>
<gene>
    <name evidence="8" type="ORF">Sste5346_006316</name>
</gene>
<comment type="subcellular location">
    <subcellularLocation>
        <location evidence="1">Membrane</location>
        <topology evidence="1">Multi-pass membrane protein</topology>
    </subcellularLocation>
</comment>
<evidence type="ECO:0000256" key="2">
    <source>
        <dbReference type="ARBA" id="ARBA00022692"/>
    </source>
</evidence>
<evidence type="ECO:0000256" key="3">
    <source>
        <dbReference type="ARBA" id="ARBA00022989"/>
    </source>
</evidence>
<dbReference type="Pfam" id="PF07690">
    <property type="entry name" value="MFS_1"/>
    <property type="match status" value="1"/>
</dbReference>
<dbReference type="EMBL" id="JAWCUI010000037">
    <property type="protein sequence ID" value="KAL1893488.1"/>
    <property type="molecule type" value="Genomic_DNA"/>
</dbReference>
<dbReference type="InterPro" id="IPR020846">
    <property type="entry name" value="MFS_dom"/>
</dbReference>
<dbReference type="PANTHER" id="PTHR23501">
    <property type="entry name" value="MAJOR FACILITATOR SUPERFAMILY"/>
    <property type="match status" value="1"/>
</dbReference>
<name>A0ABR3Z0F8_9PEZI</name>
<keyword evidence="3 6" id="KW-1133">Transmembrane helix</keyword>
<sequence length="620" mass="67571">MATVEDPTKSGVNAAVADSDEERARTPTLAETNAEILKRSWSRRALIIAFVGLFAATFILSFIKYSTKVYTAYATSDFKGHSELTTANVVYTIMNMATFPILAQLSNVFGRAEAFVIAVLFLTLSMVLYAASGNIATYIASGIFDSIGDTGFTIMQQVFVADTTNLLNRGLWSSLPEAIGAIPTLYLGTIVADSVLKHSTWRWGYGMWAIAMPICAAPLIISVFWLQRKAKKNGYHNPRAWGSLPKTEPLWKRLFELVWFDLDIVGCILLVAGLALALVPLTLTGSSASQRWHEASFIAMFVVGIVIIGVFVLWDALIARKPFVPFRMIRHRTVIAACCLSMLDFFHYSCFSLLFPSFLQVAGHYSAGHASRIDNSLRVSFQVASLFVGVLMKYTRRSKPFIFIGVPLMILGQGLQIYFVSMPHGSVANEASVVTAKVLVGVGRGFYQTAVQVSIQAVVSKEDVAVVTGVFFAAMNFGASIGTSVGGAIWNGILPGRLTDYLPAEGKAQAQAIFKSIVVAQKYAVGSPMRLAIDHAYRDTMRYIAIAATAGLAPMIFLMFLVKNVDLGKKQPGSDEVMAFERVVHEKEAEDLRALPSKAVNDEVVAETKAVNTKTGPQQL</sequence>
<dbReference type="PANTHER" id="PTHR23501:SF87">
    <property type="entry name" value="SIDEROPHORE IRON TRANSPORTER 2"/>
    <property type="match status" value="1"/>
</dbReference>
<dbReference type="Proteomes" id="UP001583186">
    <property type="component" value="Unassembled WGS sequence"/>
</dbReference>
<feature type="transmembrane region" description="Helical" evidence="6">
    <location>
        <begin position="262"/>
        <end position="283"/>
    </location>
</feature>
<feature type="transmembrane region" description="Helical" evidence="6">
    <location>
        <begin position="401"/>
        <end position="419"/>
    </location>
</feature>
<dbReference type="SUPFAM" id="SSF103473">
    <property type="entry name" value="MFS general substrate transporter"/>
    <property type="match status" value="1"/>
</dbReference>
<reference evidence="8 9" key="1">
    <citation type="journal article" date="2024" name="IMA Fungus">
        <title>IMA Genome - F19 : A genome assembly and annotation guide to empower mycologists, including annotated draft genome sequences of Ceratocystis pirilliformis, Diaporthe australafricana, Fusarium ophioides, Paecilomyces lecythidis, and Sporothrix stenoceras.</title>
        <authorList>
            <person name="Aylward J."/>
            <person name="Wilson A.M."/>
            <person name="Visagie C.M."/>
            <person name="Spraker J."/>
            <person name="Barnes I."/>
            <person name="Buitendag C."/>
            <person name="Ceriani C."/>
            <person name="Del Mar Angel L."/>
            <person name="du Plessis D."/>
            <person name="Fuchs T."/>
            <person name="Gasser K."/>
            <person name="Kramer D."/>
            <person name="Li W."/>
            <person name="Munsamy K."/>
            <person name="Piso A."/>
            <person name="Price J.L."/>
            <person name="Sonnekus B."/>
            <person name="Thomas C."/>
            <person name="van der Nest A."/>
            <person name="van Dijk A."/>
            <person name="van Heerden A."/>
            <person name="van Vuuren N."/>
            <person name="Yilmaz N."/>
            <person name="Duong T.A."/>
            <person name="van der Merwe N.A."/>
            <person name="Wingfield M.J."/>
            <person name="Wingfield B.D."/>
        </authorList>
    </citation>
    <scope>NUCLEOTIDE SEQUENCE [LARGE SCALE GENOMIC DNA]</scope>
    <source>
        <strain evidence="8 9">CMW 5346</strain>
    </source>
</reference>
<dbReference type="PROSITE" id="PS50850">
    <property type="entry name" value="MFS"/>
    <property type="match status" value="1"/>
</dbReference>
<evidence type="ECO:0000256" key="1">
    <source>
        <dbReference type="ARBA" id="ARBA00004141"/>
    </source>
</evidence>
<evidence type="ECO:0000313" key="8">
    <source>
        <dbReference type="EMBL" id="KAL1893488.1"/>
    </source>
</evidence>
<comment type="caution">
    <text evidence="8">The sequence shown here is derived from an EMBL/GenBank/DDBJ whole genome shotgun (WGS) entry which is preliminary data.</text>
</comment>
<feature type="domain" description="Major facilitator superfamily (MFS) profile" evidence="7">
    <location>
        <begin position="45"/>
        <end position="566"/>
    </location>
</feature>
<feature type="transmembrane region" description="Helical" evidence="6">
    <location>
        <begin position="115"/>
        <end position="140"/>
    </location>
</feature>
<feature type="transmembrane region" description="Helical" evidence="6">
    <location>
        <begin position="85"/>
        <end position="103"/>
    </location>
</feature>
<dbReference type="InterPro" id="IPR036259">
    <property type="entry name" value="MFS_trans_sf"/>
</dbReference>
<feature type="transmembrane region" description="Helical" evidence="6">
    <location>
        <begin position="205"/>
        <end position="226"/>
    </location>
</feature>
<keyword evidence="2 6" id="KW-0812">Transmembrane</keyword>
<evidence type="ECO:0000259" key="7">
    <source>
        <dbReference type="PROSITE" id="PS50850"/>
    </source>
</evidence>
<evidence type="ECO:0000256" key="5">
    <source>
        <dbReference type="SAM" id="MobiDB-lite"/>
    </source>
</evidence>
<accession>A0ABR3Z0F8</accession>
<dbReference type="InterPro" id="IPR011701">
    <property type="entry name" value="MFS"/>
</dbReference>
<evidence type="ECO:0000313" key="9">
    <source>
        <dbReference type="Proteomes" id="UP001583186"/>
    </source>
</evidence>
<evidence type="ECO:0000256" key="6">
    <source>
        <dbReference type="SAM" id="Phobius"/>
    </source>
</evidence>
<dbReference type="Gene3D" id="1.20.1250.20">
    <property type="entry name" value="MFS general substrate transporter like domains"/>
    <property type="match status" value="2"/>
</dbReference>
<keyword evidence="9" id="KW-1185">Reference proteome</keyword>
<feature type="transmembrane region" description="Helical" evidence="6">
    <location>
        <begin position="334"/>
        <end position="355"/>
    </location>
</feature>
<feature type="transmembrane region" description="Helical" evidence="6">
    <location>
        <begin position="45"/>
        <end position="65"/>
    </location>
</feature>